<dbReference type="EMBL" id="CABIKO010000671">
    <property type="protein sequence ID" value="VVA38658.1"/>
    <property type="molecule type" value="Genomic_DNA"/>
</dbReference>
<dbReference type="InParanoid" id="A0A5E4GGK2"/>
<keyword evidence="1" id="KW-0812">Transmembrane</keyword>
<proteinExistence type="predicted"/>
<dbReference type="Gramene" id="VVA38658">
    <property type="protein sequence ID" value="VVA38658"/>
    <property type="gene ID" value="Prudul26B010639"/>
</dbReference>
<evidence type="ECO:0000313" key="3">
    <source>
        <dbReference type="Proteomes" id="UP000327085"/>
    </source>
</evidence>
<dbReference type="AlphaFoldDB" id="A0A5E4GGK2"/>
<accession>A0A5E4GGK2</accession>
<protein>
    <submittedName>
        <fullName evidence="2">PREDICTED: WAT1-related At4g08300</fullName>
    </submittedName>
</protein>
<reference evidence="3" key="1">
    <citation type="journal article" date="2020" name="Plant J.">
        <title>Transposons played a major role in the diversification between the closely related almond and peach genomes: results from the almond genome sequence.</title>
        <authorList>
            <person name="Alioto T."/>
            <person name="Alexiou K.G."/>
            <person name="Bardil A."/>
            <person name="Barteri F."/>
            <person name="Castanera R."/>
            <person name="Cruz F."/>
            <person name="Dhingra A."/>
            <person name="Duval H."/>
            <person name="Fernandez I Marti A."/>
            <person name="Frias L."/>
            <person name="Galan B."/>
            <person name="Garcia J.L."/>
            <person name="Howad W."/>
            <person name="Gomez-Garrido J."/>
            <person name="Gut M."/>
            <person name="Julca I."/>
            <person name="Morata J."/>
            <person name="Puigdomenech P."/>
            <person name="Ribeca P."/>
            <person name="Rubio Cabetas M.J."/>
            <person name="Vlasova A."/>
            <person name="Wirthensohn M."/>
            <person name="Garcia-Mas J."/>
            <person name="Gabaldon T."/>
            <person name="Casacuberta J.M."/>
            <person name="Arus P."/>
        </authorList>
    </citation>
    <scope>NUCLEOTIDE SEQUENCE [LARGE SCALE GENOMIC DNA]</scope>
    <source>
        <strain evidence="3">cv. Texas</strain>
    </source>
</reference>
<name>A0A5E4GGK2_PRUDU</name>
<sequence>MAVQEIVEGEQHVLTFEEQGEEEHPTHDVDHLVKEEEHHVMVQEIVDEGVQHELAIEQQPTNLVVNSDEGEAIQGQWGKKNTLSSIMILVAISITRTPWPKMTRWLVIQIIALSILELEHIAISERRSQAKLLGMVMVITRGPLLVSFSVLVSVLYIILISTLLRERGVVFLTWVSPISTIFVTMVGAIVLKEVICRKEEEHHVMAVQEIMGKGEQHVLTFGEQVEEKHPTYDVDHLVKEEEHHVMVVQKIMEEEEHHVMVVQEIVEDGVQRELAIEQ</sequence>
<dbReference type="Proteomes" id="UP000327085">
    <property type="component" value="Chromosome 3"/>
</dbReference>
<evidence type="ECO:0000256" key="1">
    <source>
        <dbReference type="SAM" id="Phobius"/>
    </source>
</evidence>
<feature type="transmembrane region" description="Helical" evidence="1">
    <location>
        <begin position="170"/>
        <end position="191"/>
    </location>
</feature>
<feature type="transmembrane region" description="Helical" evidence="1">
    <location>
        <begin position="144"/>
        <end position="164"/>
    </location>
</feature>
<organism evidence="2 3">
    <name type="scientific">Prunus dulcis</name>
    <name type="common">Almond</name>
    <name type="synonym">Amygdalus dulcis</name>
    <dbReference type="NCBI Taxonomy" id="3755"/>
    <lineage>
        <taxon>Eukaryota</taxon>
        <taxon>Viridiplantae</taxon>
        <taxon>Streptophyta</taxon>
        <taxon>Embryophyta</taxon>
        <taxon>Tracheophyta</taxon>
        <taxon>Spermatophyta</taxon>
        <taxon>Magnoliopsida</taxon>
        <taxon>eudicotyledons</taxon>
        <taxon>Gunneridae</taxon>
        <taxon>Pentapetalae</taxon>
        <taxon>rosids</taxon>
        <taxon>fabids</taxon>
        <taxon>Rosales</taxon>
        <taxon>Rosaceae</taxon>
        <taxon>Amygdaloideae</taxon>
        <taxon>Amygdaleae</taxon>
        <taxon>Prunus</taxon>
    </lineage>
</organism>
<gene>
    <name evidence="2" type="ORF">ALMOND_2B010639</name>
</gene>
<keyword evidence="1" id="KW-1133">Transmembrane helix</keyword>
<keyword evidence="1" id="KW-0472">Membrane</keyword>
<evidence type="ECO:0000313" key="2">
    <source>
        <dbReference type="EMBL" id="VVA38658.1"/>
    </source>
</evidence>